<feature type="domain" description="N-acetyltransferase" evidence="1">
    <location>
        <begin position="1"/>
        <end position="158"/>
    </location>
</feature>
<reference evidence="2 3" key="1">
    <citation type="submission" date="2019-06" db="EMBL/GenBank/DDBJ databases">
        <title>Sequencing the genomes of 1000 actinobacteria strains.</title>
        <authorList>
            <person name="Klenk H.-P."/>
        </authorList>
    </citation>
    <scope>NUCLEOTIDE SEQUENCE [LARGE SCALE GENOMIC DNA]</scope>
    <source>
        <strain evidence="2 3">DSM 45679</strain>
    </source>
</reference>
<dbReference type="EMBL" id="VFML01000001">
    <property type="protein sequence ID" value="TQJ04189.1"/>
    <property type="molecule type" value="Genomic_DNA"/>
</dbReference>
<evidence type="ECO:0000313" key="3">
    <source>
        <dbReference type="Proteomes" id="UP000320876"/>
    </source>
</evidence>
<keyword evidence="2" id="KW-0808">Transferase</keyword>
<proteinExistence type="predicted"/>
<dbReference type="SUPFAM" id="SSF55729">
    <property type="entry name" value="Acyl-CoA N-acyltransferases (Nat)"/>
    <property type="match status" value="1"/>
</dbReference>
<dbReference type="OrthoDB" id="5358891at2"/>
<dbReference type="Proteomes" id="UP000320876">
    <property type="component" value="Unassembled WGS sequence"/>
</dbReference>
<dbReference type="InterPro" id="IPR016181">
    <property type="entry name" value="Acyl_CoA_acyltransferase"/>
</dbReference>
<dbReference type="Pfam" id="PF13302">
    <property type="entry name" value="Acetyltransf_3"/>
    <property type="match status" value="1"/>
</dbReference>
<protein>
    <submittedName>
        <fullName evidence="2">L-amino acid N-acyltransferase YncA</fullName>
    </submittedName>
</protein>
<dbReference type="Gene3D" id="3.40.630.30">
    <property type="match status" value="1"/>
</dbReference>
<dbReference type="GO" id="GO:0016747">
    <property type="term" value="F:acyltransferase activity, transferring groups other than amino-acyl groups"/>
    <property type="evidence" value="ECO:0007669"/>
    <property type="project" value="InterPro"/>
</dbReference>
<keyword evidence="2" id="KW-0012">Acyltransferase</keyword>
<dbReference type="InterPro" id="IPR000182">
    <property type="entry name" value="GNAT_dom"/>
</dbReference>
<sequence>MLRPATEEDAESIRRWRNHPKVRGASFTTHEIGVDEHRAWWDAISADLTRRVLIYERAGVPAGVVIFVGLDAEVTEWNKYLDVEGLGEDRSAAWVELEYEAIDYAFDVLGVRTLGAATLASNTPVLRLHQQVGFTEVRRYLREVDGEPREVVWNELTPAEVRRVKGM</sequence>
<dbReference type="PROSITE" id="PS51186">
    <property type="entry name" value="GNAT"/>
    <property type="match status" value="1"/>
</dbReference>
<organism evidence="2 3">
    <name type="scientific">Amycolatopsis cihanbeyliensis</name>
    <dbReference type="NCBI Taxonomy" id="1128664"/>
    <lineage>
        <taxon>Bacteria</taxon>
        <taxon>Bacillati</taxon>
        <taxon>Actinomycetota</taxon>
        <taxon>Actinomycetes</taxon>
        <taxon>Pseudonocardiales</taxon>
        <taxon>Pseudonocardiaceae</taxon>
        <taxon>Amycolatopsis</taxon>
    </lineage>
</organism>
<gene>
    <name evidence="2" type="ORF">FB471_3971</name>
</gene>
<evidence type="ECO:0000259" key="1">
    <source>
        <dbReference type="PROSITE" id="PS51186"/>
    </source>
</evidence>
<dbReference type="RefSeq" id="WP_141999901.1">
    <property type="nucleotide sequence ID" value="NZ_VFML01000001.1"/>
</dbReference>
<name>A0A542DM80_AMYCI</name>
<evidence type="ECO:0000313" key="2">
    <source>
        <dbReference type="EMBL" id="TQJ04189.1"/>
    </source>
</evidence>
<dbReference type="AlphaFoldDB" id="A0A542DM80"/>
<accession>A0A542DM80</accession>
<keyword evidence="3" id="KW-1185">Reference proteome</keyword>
<comment type="caution">
    <text evidence="2">The sequence shown here is derived from an EMBL/GenBank/DDBJ whole genome shotgun (WGS) entry which is preliminary data.</text>
</comment>